<dbReference type="EC" id="4.3.2.7" evidence="1"/>
<dbReference type="EMBL" id="MCFL01000202">
    <property type="protein sequence ID" value="ORZ29408.1"/>
    <property type="molecule type" value="Genomic_DNA"/>
</dbReference>
<dbReference type="GO" id="GO:0061928">
    <property type="term" value="F:glutathione specific gamma-glutamylcyclotransferase activity"/>
    <property type="evidence" value="ECO:0007669"/>
    <property type="project" value="UniProtKB-EC"/>
</dbReference>
<evidence type="ECO:0000256" key="1">
    <source>
        <dbReference type="ARBA" id="ARBA00012344"/>
    </source>
</evidence>
<evidence type="ECO:0000313" key="4">
    <source>
        <dbReference type="Proteomes" id="UP000193411"/>
    </source>
</evidence>
<keyword evidence="2" id="KW-0456">Lyase</keyword>
<keyword evidence="4" id="KW-1185">Reference proteome</keyword>
<dbReference type="InterPro" id="IPR006840">
    <property type="entry name" value="ChaC"/>
</dbReference>
<protein>
    <recommendedName>
        <fullName evidence="1">glutathione-specific gamma-glutamylcyclotransferase</fullName>
        <ecNumber evidence="1">4.3.2.7</ecNumber>
    </recommendedName>
</protein>
<name>A0A1Y2H4B1_9FUNG</name>
<evidence type="ECO:0000313" key="3">
    <source>
        <dbReference type="EMBL" id="ORZ29408.1"/>
    </source>
</evidence>
<reference evidence="3 4" key="1">
    <citation type="submission" date="2016-07" db="EMBL/GenBank/DDBJ databases">
        <title>Pervasive Adenine N6-methylation of Active Genes in Fungi.</title>
        <authorList>
            <consortium name="DOE Joint Genome Institute"/>
            <person name="Mondo S.J."/>
            <person name="Dannebaum R.O."/>
            <person name="Kuo R.C."/>
            <person name="Labutti K."/>
            <person name="Haridas S."/>
            <person name="Kuo A."/>
            <person name="Salamov A."/>
            <person name="Ahrendt S.R."/>
            <person name="Lipzen A."/>
            <person name="Sullivan W."/>
            <person name="Andreopoulos W.B."/>
            <person name="Clum A."/>
            <person name="Lindquist E."/>
            <person name="Daum C."/>
            <person name="Ramamoorthy G.K."/>
            <person name="Gryganskyi A."/>
            <person name="Culley D."/>
            <person name="Magnuson J.K."/>
            <person name="James T.Y."/>
            <person name="O'Malley M.A."/>
            <person name="Stajich J.E."/>
            <person name="Spatafora J.W."/>
            <person name="Visel A."/>
            <person name="Grigoriev I.V."/>
        </authorList>
    </citation>
    <scope>NUCLEOTIDE SEQUENCE [LARGE SCALE GENOMIC DNA]</scope>
    <source>
        <strain evidence="3 4">PL171</strain>
    </source>
</reference>
<dbReference type="GO" id="GO:0006751">
    <property type="term" value="P:glutathione catabolic process"/>
    <property type="evidence" value="ECO:0007669"/>
    <property type="project" value="InterPro"/>
</dbReference>
<dbReference type="Gene3D" id="3.10.490.10">
    <property type="entry name" value="Gamma-glutamyl cyclotransferase-like"/>
    <property type="match status" value="1"/>
</dbReference>
<dbReference type="InterPro" id="IPR013024">
    <property type="entry name" value="GGCT-like"/>
</dbReference>
<dbReference type="STRING" id="765915.A0A1Y2H4B1"/>
<dbReference type="GO" id="GO:0005737">
    <property type="term" value="C:cytoplasm"/>
    <property type="evidence" value="ECO:0007669"/>
    <property type="project" value="TreeGrafter"/>
</dbReference>
<organism evidence="3 4">
    <name type="scientific">Catenaria anguillulae PL171</name>
    <dbReference type="NCBI Taxonomy" id="765915"/>
    <lineage>
        <taxon>Eukaryota</taxon>
        <taxon>Fungi</taxon>
        <taxon>Fungi incertae sedis</taxon>
        <taxon>Blastocladiomycota</taxon>
        <taxon>Blastocladiomycetes</taxon>
        <taxon>Blastocladiales</taxon>
        <taxon>Catenariaceae</taxon>
        <taxon>Catenaria</taxon>
    </lineage>
</organism>
<dbReference type="Proteomes" id="UP000193411">
    <property type="component" value="Unassembled WGS sequence"/>
</dbReference>
<comment type="caution">
    <text evidence="3">The sequence shown here is derived from an EMBL/GenBank/DDBJ whole genome shotgun (WGS) entry which is preliminary data.</text>
</comment>
<proteinExistence type="predicted"/>
<dbReference type="SUPFAM" id="SSF110857">
    <property type="entry name" value="Gamma-glutamyl cyclotransferase-like"/>
    <property type="match status" value="1"/>
</dbReference>
<dbReference type="PANTHER" id="PTHR12192:SF2">
    <property type="entry name" value="GLUTATHIONE-SPECIFIC GAMMA-GLUTAMYLCYCLOTRANSFERASE 2"/>
    <property type="match status" value="1"/>
</dbReference>
<dbReference type="Pfam" id="PF04752">
    <property type="entry name" value="ChaC"/>
    <property type="match status" value="1"/>
</dbReference>
<dbReference type="AlphaFoldDB" id="A0A1Y2H4B1"/>
<gene>
    <name evidence="3" type="ORF">BCR44DRAFT_146667</name>
</gene>
<dbReference type="CDD" id="cd06661">
    <property type="entry name" value="GGCT_like"/>
    <property type="match status" value="1"/>
</dbReference>
<dbReference type="PANTHER" id="PTHR12192">
    <property type="entry name" value="CATION TRANSPORT PROTEIN CHAC-RELATED"/>
    <property type="match status" value="1"/>
</dbReference>
<evidence type="ECO:0000256" key="2">
    <source>
        <dbReference type="ARBA" id="ARBA00023239"/>
    </source>
</evidence>
<dbReference type="InterPro" id="IPR036568">
    <property type="entry name" value="GGCT-like_sf"/>
</dbReference>
<dbReference type="OrthoDB" id="1933483at2759"/>
<accession>A0A1Y2H4B1</accession>
<sequence length="216" mass="24709">MWVYGYGSLIWKVDFPFVERVPGCIKGYVRRFWQASHDHRGTPTHPGRVCTLIPYAEWTKVPGDEFRDAEDSVTWGVAYRIPDDKVKAVKAHLDHREKDGYSEVYVDVYAAYDAREPVLRHVLCYVGHTDNESFVGHEPIDELAAVIAGAVGPSGRNDEYLLNLARVMRELAPEAVDHHLFALEEKVERLRRDRLARALVGNGRQEEVNKVKTDHE</sequence>